<organism evidence="1 2">
    <name type="scientific">Monosporascus ibericus</name>
    <dbReference type="NCBI Taxonomy" id="155417"/>
    <lineage>
        <taxon>Eukaryota</taxon>
        <taxon>Fungi</taxon>
        <taxon>Dikarya</taxon>
        <taxon>Ascomycota</taxon>
        <taxon>Pezizomycotina</taxon>
        <taxon>Sordariomycetes</taxon>
        <taxon>Xylariomycetidae</taxon>
        <taxon>Xylariales</taxon>
        <taxon>Xylariales incertae sedis</taxon>
        <taxon>Monosporascus</taxon>
    </lineage>
</organism>
<reference evidence="1 2" key="1">
    <citation type="submission" date="2018-06" db="EMBL/GenBank/DDBJ databases">
        <title>Complete Genomes of Monosporascus.</title>
        <authorList>
            <person name="Robinson A.J."/>
            <person name="Natvig D.O."/>
        </authorList>
    </citation>
    <scope>NUCLEOTIDE SEQUENCE [LARGE SCALE GENOMIC DNA]</scope>
    <source>
        <strain evidence="1 2">CBS 110550</strain>
    </source>
</reference>
<gene>
    <name evidence="1" type="ORF">DL764_010445</name>
</gene>
<accession>A0A4Q4STS5</accession>
<evidence type="ECO:0000313" key="2">
    <source>
        <dbReference type="Proteomes" id="UP000293360"/>
    </source>
</evidence>
<name>A0A4Q4STS5_9PEZI</name>
<dbReference type="AlphaFoldDB" id="A0A4Q4STS5"/>
<keyword evidence="2" id="KW-1185">Reference proteome</keyword>
<dbReference type="Proteomes" id="UP000293360">
    <property type="component" value="Unassembled WGS sequence"/>
</dbReference>
<protein>
    <submittedName>
        <fullName evidence="1">Uncharacterized protein</fullName>
    </submittedName>
</protein>
<dbReference type="EMBL" id="QJNU01001610">
    <property type="protein sequence ID" value="RYO73667.1"/>
    <property type="molecule type" value="Genomic_DNA"/>
</dbReference>
<proteinExistence type="predicted"/>
<evidence type="ECO:0000313" key="1">
    <source>
        <dbReference type="EMBL" id="RYO73667.1"/>
    </source>
</evidence>
<comment type="caution">
    <text evidence="1">The sequence shown here is derived from an EMBL/GenBank/DDBJ whole genome shotgun (WGS) entry which is preliminary data.</text>
</comment>
<dbReference type="OrthoDB" id="10415602at2759"/>
<sequence>MESLSSTALARLLPFPVRRSKYETFIKDRELVKSALGLIIACGKELGKNLSPVSARLTAWKAADSNPQLGTSTPFPDEAKPLEQRVTDPERIIWTADQLRISKNKTAACLMSQFDVVRRLFTAKQIYEQGEMKAAA</sequence>